<dbReference type="InterPro" id="IPR013693">
    <property type="entry name" value="SpoIID/LytB_N"/>
</dbReference>
<keyword evidence="1" id="KW-0175">Coiled coil</keyword>
<feature type="domain" description="Sporulation stage II protein D amidase enhancer LytB N-terminal" evidence="2">
    <location>
        <begin position="112"/>
        <end position="199"/>
    </location>
</feature>
<evidence type="ECO:0000313" key="3">
    <source>
        <dbReference type="EMBL" id="EPB65653.1"/>
    </source>
</evidence>
<keyword evidence="4" id="KW-1185">Reference proteome</keyword>
<evidence type="ECO:0000259" key="2">
    <source>
        <dbReference type="Pfam" id="PF08486"/>
    </source>
</evidence>
<protein>
    <submittedName>
        <fullName evidence="3">SpoIID/LytB domain protein</fullName>
    </submittedName>
</protein>
<feature type="coiled-coil region" evidence="1">
    <location>
        <begin position="263"/>
        <end position="290"/>
    </location>
</feature>
<dbReference type="NCBIfam" id="TIGR02669">
    <property type="entry name" value="SpoIID_LytB"/>
    <property type="match status" value="1"/>
</dbReference>
<accession>A0A0D6L533</accession>
<evidence type="ECO:0000313" key="4">
    <source>
        <dbReference type="Proteomes" id="UP000054495"/>
    </source>
</evidence>
<dbReference type="EMBL" id="KE127495">
    <property type="protein sequence ID" value="EPB65653.1"/>
    <property type="molecule type" value="Genomic_DNA"/>
</dbReference>
<gene>
    <name evidence="3" type="ORF">ANCCEY_15280</name>
</gene>
<proteinExistence type="predicted"/>
<feature type="non-terminal residue" evidence="3">
    <location>
        <position position="514"/>
    </location>
</feature>
<dbReference type="AlphaFoldDB" id="A0A0D6L533"/>
<dbReference type="Pfam" id="PF08486">
    <property type="entry name" value="SpoIID"/>
    <property type="match status" value="1"/>
</dbReference>
<sequence length="514" mass="58625">MLTICTFAQQMRIGVFRDYTIKRIVVAYNSGSYSIYGDTTHFGSILPNEFIDVSVEGNKLRLKLGVVDKGLYSKVVLHQNNLGSSITLDPRASKTIKSRKYEDDVELFPSGNAITVVNLIDIDNYLSGVVESEGGGGQDIEYYKVQALMSRTYALKYVNKHNKEGFALCDRVHCQAYHSMLRFTPLIREAVQSTSGSIMLDDKDQLIDSYFHANCGGQTSEPDYHASRLLNSAYKLALKHERYTLLPEIESKQQELLETRHYSSIKKEELDEMQKKNRELLKQLSIKSELWFVKSYLFADLNKKELGQLTIYQQATDAIISGAELSISNTYLFNHIQAACYFAGNDYENSWKHLENNIELLETAPFLQEDFPNYYIGTLTNAIYVNEKLGRIEKADALLEILKNVPRTYNLEPHKDLLLKLFLNTSSIELSMLISRGELKKALLAIPDIEQELQLYDSQIPQQKKLFYFFQFAGINIALGAYTEALRWINEVLNAPNPDSNETLLAHTHILNLL</sequence>
<organism evidence="3 4">
    <name type="scientific">Ancylostoma ceylanicum</name>
    <dbReference type="NCBI Taxonomy" id="53326"/>
    <lineage>
        <taxon>Eukaryota</taxon>
        <taxon>Metazoa</taxon>
        <taxon>Ecdysozoa</taxon>
        <taxon>Nematoda</taxon>
        <taxon>Chromadorea</taxon>
        <taxon>Rhabditida</taxon>
        <taxon>Rhabditina</taxon>
        <taxon>Rhabditomorpha</taxon>
        <taxon>Strongyloidea</taxon>
        <taxon>Ancylostomatidae</taxon>
        <taxon>Ancylostomatinae</taxon>
        <taxon>Ancylostoma</taxon>
    </lineage>
</organism>
<name>A0A0D6L533_9BILA</name>
<dbReference type="GO" id="GO:0030435">
    <property type="term" value="P:sporulation resulting in formation of a cellular spore"/>
    <property type="evidence" value="ECO:0007669"/>
    <property type="project" value="InterPro"/>
</dbReference>
<dbReference type="InterPro" id="IPR013486">
    <property type="entry name" value="SpoIID/LytB"/>
</dbReference>
<dbReference type="Proteomes" id="UP000054495">
    <property type="component" value="Unassembled WGS sequence"/>
</dbReference>
<evidence type="ECO:0000256" key="1">
    <source>
        <dbReference type="SAM" id="Coils"/>
    </source>
</evidence>
<reference evidence="3 4" key="1">
    <citation type="submission" date="2013-05" db="EMBL/GenBank/DDBJ databases">
        <title>Draft genome of the parasitic nematode Anyclostoma ceylanicum.</title>
        <authorList>
            <person name="Mitreva M."/>
        </authorList>
    </citation>
    <scope>NUCLEOTIDE SEQUENCE [LARGE SCALE GENOMIC DNA]</scope>
</reference>